<feature type="domain" description="ParB-like N-terminal" evidence="1">
    <location>
        <begin position="63"/>
        <end position="109"/>
    </location>
</feature>
<dbReference type="EMBL" id="JACIEM010000004">
    <property type="protein sequence ID" value="MBB4004459.1"/>
    <property type="molecule type" value="Genomic_DNA"/>
</dbReference>
<dbReference type="Pfam" id="PF02195">
    <property type="entry name" value="ParB_N"/>
    <property type="match status" value="1"/>
</dbReference>
<organism evidence="2 3">
    <name type="scientific">Aurantimonas endophytica</name>
    <dbReference type="NCBI Taxonomy" id="1522175"/>
    <lineage>
        <taxon>Bacteria</taxon>
        <taxon>Pseudomonadati</taxon>
        <taxon>Pseudomonadota</taxon>
        <taxon>Alphaproteobacteria</taxon>
        <taxon>Hyphomicrobiales</taxon>
        <taxon>Aurantimonadaceae</taxon>
        <taxon>Aurantimonas</taxon>
    </lineage>
</organism>
<accession>A0A7W6MQY3</accession>
<proteinExistence type="predicted"/>
<dbReference type="Gene3D" id="3.90.1530.10">
    <property type="entry name" value="Conserved hypothetical protein from pyrococcus furiosus pfu- 392566-001, ParB domain"/>
    <property type="match status" value="1"/>
</dbReference>
<evidence type="ECO:0000313" key="2">
    <source>
        <dbReference type="EMBL" id="MBB4004459.1"/>
    </source>
</evidence>
<keyword evidence="3" id="KW-1185">Reference proteome</keyword>
<sequence>MMRKIEVSPADKPAAIEPGPAPMLQWIDIEQLVVDDSYQRGLQRSNWTAIRRIANGFLWSRFSPVFVAPIEGGKFAIIDGQHRTHAAAICGFEQVPCQVVQMDRQEQAASFATVNGAVTKVTLWNIFKAALTAGAEWAVACDKVCRDADCRLMTSNAPTDAKKAGEIFAIALVRDPVQAGHGASVTLALSGVRRSEFGQDAEAYNNEILKPLIAAVCDRPWLAKAGVDLAPFMDEFDIWAALDRAADFAKRKRREGASGISRYDIAAAEIGEGLDRAFPQRMALPKIGAAA</sequence>
<protein>
    <recommendedName>
        <fullName evidence="1">ParB-like N-terminal domain-containing protein</fullName>
    </recommendedName>
</protein>
<gene>
    <name evidence="2" type="ORF">GGR03_003547</name>
</gene>
<name>A0A7W6MQY3_9HYPH</name>
<dbReference type="RefSeq" id="WP_183210025.1">
    <property type="nucleotide sequence ID" value="NZ_JAAAMM010000004.1"/>
</dbReference>
<dbReference type="AlphaFoldDB" id="A0A7W6MQY3"/>
<dbReference type="SUPFAM" id="SSF110849">
    <property type="entry name" value="ParB/Sulfiredoxin"/>
    <property type="match status" value="1"/>
</dbReference>
<comment type="caution">
    <text evidence="2">The sequence shown here is derived from an EMBL/GenBank/DDBJ whole genome shotgun (WGS) entry which is preliminary data.</text>
</comment>
<evidence type="ECO:0000259" key="1">
    <source>
        <dbReference type="Pfam" id="PF02195"/>
    </source>
</evidence>
<dbReference type="InterPro" id="IPR036086">
    <property type="entry name" value="ParB/Sulfiredoxin_sf"/>
</dbReference>
<dbReference type="Proteomes" id="UP000588647">
    <property type="component" value="Unassembled WGS sequence"/>
</dbReference>
<reference evidence="2 3" key="1">
    <citation type="submission" date="2020-08" db="EMBL/GenBank/DDBJ databases">
        <title>Genomic Encyclopedia of Type Strains, Phase IV (KMG-IV): sequencing the most valuable type-strain genomes for metagenomic binning, comparative biology and taxonomic classification.</title>
        <authorList>
            <person name="Goeker M."/>
        </authorList>
    </citation>
    <scope>NUCLEOTIDE SEQUENCE [LARGE SCALE GENOMIC DNA]</scope>
    <source>
        <strain evidence="2 3">DSM 103570</strain>
    </source>
</reference>
<evidence type="ECO:0000313" key="3">
    <source>
        <dbReference type="Proteomes" id="UP000588647"/>
    </source>
</evidence>
<dbReference type="InterPro" id="IPR003115">
    <property type="entry name" value="ParB_N"/>
</dbReference>